<dbReference type="EC" id="1.1.1.-" evidence="6"/>
<dbReference type="InterPro" id="IPR036291">
    <property type="entry name" value="NAD(P)-bd_dom_sf"/>
</dbReference>
<dbReference type="InterPro" id="IPR051911">
    <property type="entry name" value="SDR_oxidoreductase"/>
</dbReference>
<dbReference type="SMART" id="SM00822">
    <property type="entry name" value="PKS_KR"/>
    <property type="match status" value="1"/>
</dbReference>
<dbReference type="PANTHER" id="PTHR43976">
    <property type="entry name" value="SHORT CHAIN DEHYDROGENASE"/>
    <property type="match status" value="1"/>
</dbReference>
<feature type="region of interest" description="Disordered" evidence="4">
    <location>
        <begin position="1"/>
        <end position="24"/>
    </location>
</feature>
<dbReference type="GO" id="GO:0016491">
    <property type="term" value="F:oxidoreductase activity"/>
    <property type="evidence" value="ECO:0007669"/>
    <property type="project" value="UniProtKB-KW"/>
</dbReference>
<dbReference type="InterPro" id="IPR057326">
    <property type="entry name" value="KR_dom"/>
</dbReference>
<dbReference type="InterPro" id="IPR002347">
    <property type="entry name" value="SDR_fam"/>
</dbReference>
<dbReference type="Proteomes" id="UP001057134">
    <property type="component" value="Chromosome"/>
</dbReference>
<reference evidence="6" key="1">
    <citation type="submission" date="2018-02" db="EMBL/GenBank/DDBJ databases">
        <authorList>
            <person name="Kim S.-K."/>
            <person name="Jung H.-I."/>
            <person name="Lee S.-W."/>
        </authorList>
    </citation>
    <scope>NUCLEOTIDE SEQUENCE</scope>
    <source>
        <strain evidence="6">SK3146</strain>
    </source>
</reference>
<protein>
    <submittedName>
        <fullName evidence="6">NADP-dependent 3-hydroxy acid dehydrogenase YdfG</fullName>
        <ecNumber evidence="6">1.1.1.-</ecNumber>
    </submittedName>
</protein>
<dbReference type="EMBL" id="CP027059">
    <property type="protein sequence ID" value="UQZ85627.1"/>
    <property type="molecule type" value="Genomic_DNA"/>
</dbReference>
<organism evidence="6 7">
    <name type="scientific">Paenibacillus konkukensis</name>
    <dbReference type="NCBI Taxonomy" id="2020716"/>
    <lineage>
        <taxon>Bacteria</taxon>
        <taxon>Bacillati</taxon>
        <taxon>Bacillota</taxon>
        <taxon>Bacilli</taxon>
        <taxon>Bacillales</taxon>
        <taxon>Paenibacillaceae</taxon>
        <taxon>Paenibacillus</taxon>
    </lineage>
</organism>
<evidence type="ECO:0000313" key="7">
    <source>
        <dbReference type="Proteomes" id="UP001057134"/>
    </source>
</evidence>
<dbReference type="InterPro" id="IPR020904">
    <property type="entry name" value="Sc_DH/Rdtase_CS"/>
</dbReference>
<dbReference type="PROSITE" id="PS00061">
    <property type="entry name" value="ADH_SHORT"/>
    <property type="match status" value="1"/>
</dbReference>
<gene>
    <name evidence="6" type="primary">ydfG_2</name>
    <name evidence="6" type="ORF">SK3146_04916</name>
</gene>
<dbReference type="PANTHER" id="PTHR43976:SF16">
    <property type="entry name" value="SHORT-CHAIN DEHYDROGENASE_REDUCTASE FAMILY PROTEIN"/>
    <property type="match status" value="1"/>
</dbReference>
<keyword evidence="7" id="KW-1185">Reference proteome</keyword>
<evidence type="ECO:0000259" key="5">
    <source>
        <dbReference type="SMART" id="SM00822"/>
    </source>
</evidence>
<comment type="similarity">
    <text evidence="1 3">Belongs to the short-chain dehydrogenases/reductases (SDR) family.</text>
</comment>
<dbReference type="Gene3D" id="3.40.50.720">
    <property type="entry name" value="NAD(P)-binding Rossmann-like Domain"/>
    <property type="match status" value="1"/>
</dbReference>
<evidence type="ECO:0000256" key="4">
    <source>
        <dbReference type="SAM" id="MobiDB-lite"/>
    </source>
</evidence>
<dbReference type="SUPFAM" id="SSF51735">
    <property type="entry name" value="NAD(P)-binding Rossmann-fold domains"/>
    <property type="match status" value="1"/>
</dbReference>
<keyword evidence="2 6" id="KW-0560">Oxidoreductase</keyword>
<proteinExistence type="inferred from homology"/>
<sequence length="303" mass="33349">MDTSQKHPQLKRSGDGQDGQSERPVACITGASSGFGLLMALELAKAGYRVIATMRDTANNGLLLRRAEEAGVAERIDCLPLDVTDHPACEETIAHIRSAYGRIDVLVNNAGMAIGGSIEEIPMEEWKRQMDVNVFGLIAMTRAALPVMREQRRGTIINIGSVSGRVGFPGYGPYAASKFAVEGFSESLRLEMLPFGVHVVLVEPGAYRTDIWSKGFDHMTARFREDSPYARFLGAVLRYSRNVARTAGEPQDVARAVVRIAGSRYPRLRYPLGRGAALSIAGKTLLPWKWFERLLLRELEKGD</sequence>
<name>A0ABY4RW09_9BACL</name>
<evidence type="ECO:0000256" key="3">
    <source>
        <dbReference type="RuleBase" id="RU000363"/>
    </source>
</evidence>
<feature type="domain" description="Ketoreductase" evidence="5">
    <location>
        <begin position="24"/>
        <end position="205"/>
    </location>
</feature>
<evidence type="ECO:0000256" key="2">
    <source>
        <dbReference type="ARBA" id="ARBA00023002"/>
    </source>
</evidence>
<dbReference type="PRINTS" id="PR00081">
    <property type="entry name" value="GDHRDH"/>
</dbReference>
<dbReference type="CDD" id="cd05374">
    <property type="entry name" value="17beta-HSD-like_SDR_c"/>
    <property type="match status" value="1"/>
</dbReference>
<dbReference type="NCBIfam" id="NF005372">
    <property type="entry name" value="PRK06914.1"/>
    <property type="match status" value="1"/>
</dbReference>
<accession>A0ABY4RW09</accession>
<evidence type="ECO:0000313" key="6">
    <source>
        <dbReference type="EMBL" id="UQZ85627.1"/>
    </source>
</evidence>
<dbReference type="PRINTS" id="PR00080">
    <property type="entry name" value="SDRFAMILY"/>
</dbReference>
<evidence type="ECO:0000256" key="1">
    <source>
        <dbReference type="ARBA" id="ARBA00006484"/>
    </source>
</evidence>
<dbReference type="Pfam" id="PF00106">
    <property type="entry name" value="adh_short"/>
    <property type="match status" value="1"/>
</dbReference>
<reference evidence="6" key="2">
    <citation type="journal article" date="2021" name="J Anim Sci Technol">
        <title>Complete genome sequence of Paenibacillus konkukensis sp. nov. SK3146 as a potential probiotic strain.</title>
        <authorList>
            <person name="Jung H.I."/>
            <person name="Park S."/>
            <person name="Niu K.M."/>
            <person name="Lee S.W."/>
            <person name="Kothari D."/>
            <person name="Yi K.J."/>
            <person name="Kim S.K."/>
        </authorList>
    </citation>
    <scope>NUCLEOTIDE SEQUENCE</scope>
    <source>
        <strain evidence="6">SK3146</strain>
    </source>
</reference>